<name>A0AAV0GCT3_9ASTE</name>
<accession>A0AAV0GCT3</accession>
<evidence type="ECO:0000313" key="2">
    <source>
        <dbReference type="Proteomes" id="UP001152523"/>
    </source>
</evidence>
<gene>
    <name evidence="1" type="ORF">CEPIT_LOCUS42485</name>
</gene>
<sequence>METNTANEPSEEPSDPPNRILQIHFNDNQEMIHPDNGGVFQWRGNNTITATRLERLKSRSQQVAENARPSRKRHITEMEISQEVENGDQSEIARPRFHQLFDSMENSGPDMSQVIYPMQQ</sequence>
<comment type="caution">
    <text evidence="1">The sequence shown here is derived from an EMBL/GenBank/DDBJ whole genome shotgun (WGS) entry which is preliminary data.</text>
</comment>
<dbReference type="EMBL" id="CAMAPF010001085">
    <property type="protein sequence ID" value="CAH9145783.1"/>
    <property type="molecule type" value="Genomic_DNA"/>
</dbReference>
<proteinExistence type="predicted"/>
<keyword evidence="2" id="KW-1185">Reference proteome</keyword>
<organism evidence="1 2">
    <name type="scientific">Cuscuta epithymum</name>
    <dbReference type="NCBI Taxonomy" id="186058"/>
    <lineage>
        <taxon>Eukaryota</taxon>
        <taxon>Viridiplantae</taxon>
        <taxon>Streptophyta</taxon>
        <taxon>Embryophyta</taxon>
        <taxon>Tracheophyta</taxon>
        <taxon>Spermatophyta</taxon>
        <taxon>Magnoliopsida</taxon>
        <taxon>eudicotyledons</taxon>
        <taxon>Gunneridae</taxon>
        <taxon>Pentapetalae</taxon>
        <taxon>asterids</taxon>
        <taxon>lamiids</taxon>
        <taxon>Solanales</taxon>
        <taxon>Convolvulaceae</taxon>
        <taxon>Cuscuteae</taxon>
        <taxon>Cuscuta</taxon>
        <taxon>Cuscuta subgen. Cuscuta</taxon>
    </lineage>
</organism>
<dbReference type="AlphaFoldDB" id="A0AAV0GCT3"/>
<evidence type="ECO:0000313" key="1">
    <source>
        <dbReference type="EMBL" id="CAH9145783.1"/>
    </source>
</evidence>
<reference evidence="1" key="1">
    <citation type="submission" date="2022-07" db="EMBL/GenBank/DDBJ databases">
        <authorList>
            <person name="Macas J."/>
            <person name="Novak P."/>
            <person name="Neumann P."/>
        </authorList>
    </citation>
    <scope>NUCLEOTIDE SEQUENCE</scope>
</reference>
<protein>
    <submittedName>
        <fullName evidence="1">Uncharacterized protein</fullName>
    </submittedName>
</protein>
<dbReference type="Proteomes" id="UP001152523">
    <property type="component" value="Unassembled WGS sequence"/>
</dbReference>